<keyword evidence="1" id="KW-0677">Repeat</keyword>
<dbReference type="Pfam" id="PF13414">
    <property type="entry name" value="TPR_11"/>
    <property type="match status" value="1"/>
</dbReference>
<dbReference type="InterPro" id="IPR011990">
    <property type="entry name" value="TPR-like_helical_dom_sf"/>
</dbReference>
<feature type="region of interest" description="Disordered" evidence="3">
    <location>
        <begin position="270"/>
        <end position="322"/>
    </location>
</feature>
<dbReference type="STRING" id="307507.A0A2V0NNY5"/>
<feature type="compositionally biased region" description="Basic residues" evidence="3">
    <location>
        <begin position="841"/>
        <end position="854"/>
    </location>
</feature>
<dbReference type="PANTHER" id="PTHR22904:SF523">
    <property type="entry name" value="STRESS-INDUCED-PHOSPHOPROTEIN 1"/>
    <property type="match status" value="1"/>
</dbReference>
<dbReference type="GO" id="GO:0051879">
    <property type="term" value="F:Hsp90 protein binding"/>
    <property type="evidence" value="ECO:0007669"/>
    <property type="project" value="TreeGrafter"/>
</dbReference>
<dbReference type="AlphaFoldDB" id="A0A2V0NNY5"/>
<dbReference type="Proteomes" id="UP000247498">
    <property type="component" value="Unassembled WGS sequence"/>
</dbReference>
<dbReference type="PANTHER" id="PTHR22904">
    <property type="entry name" value="TPR REPEAT CONTAINING PROTEIN"/>
    <property type="match status" value="1"/>
</dbReference>
<feature type="compositionally biased region" description="Basic and acidic residues" evidence="3">
    <location>
        <begin position="313"/>
        <end position="322"/>
    </location>
</feature>
<dbReference type="Gene3D" id="1.25.40.10">
    <property type="entry name" value="Tetratricopeptide repeat domain"/>
    <property type="match status" value="1"/>
</dbReference>
<organism evidence="4 5">
    <name type="scientific">Raphidocelis subcapitata</name>
    <dbReference type="NCBI Taxonomy" id="307507"/>
    <lineage>
        <taxon>Eukaryota</taxon>
        <taxon>Viridiplantae</taxon>
        <taxon>Chlorophyta</taxon>
        <taxon>core chlorophytes</taxon>
        <taxon>Chlorophyceae</taxon>
        <taxon>CS clade</taxon>
        <taxon>Sphaeropleales</taxon>
        <taxon>Selenastraceae</taxon>
        <taxon>Raphidocelis</taxon>
    </lineage>
</organism>
<accession>A0A2V0NNY5</accession>
<feature type="compositionally biased region" description="Basic and acidic residues" evidence="3">
    <location>
        <begin position="277"/>
        <end position="289"/>
    </location>
</feature>
<dbReference type="OrthoDB" id="2335338at2759"/>
<proteinExistence type="predicted"/>
<gene>
    <name evidence="4" type="ORF">Rsub_00934</name>
</gene>
<dbReference type="InterPro" id="IPR019734">
    <property type="entry name" value="TPR_rpt"/>
</dbReference>
<feature type="compositionally biased region" description="Gly residues" evidence="3">
    <location>
        <begin position="814"/>
        <end position="834"/>
    </location>
</feature>
<dbReference type="EMBL" id="BDRX01000004">
    <property type="protein sequence ID" value="GBF88222.1"/>
    <property type="molecule type" value="Genomic_DNA"/>
</dbReference>
<dbReference type="SMART" id="SM00028">
    <property type="entry name" value="TPR"/>
    <property type="match status" value="2"/>
</dbReference>
<name>A0A2V0NNY5_9CHLO</name>
<evidence type="ECO:0000256" key="3">
    <source>
        <dbReference type="SAM" id="MobiDB-lite"/>
    </source>
</evidence>
<reference evidence="4 5" key="1">
    <citation type="journal article" date="2018" name="Sci. Rep.">
        <title>Raphidocelis subcapitata (=Pseudokirchneriella subcapitata) provides an insight into genome evolution and environmental adaptations in the Sphaeropleales.</title>
        <authorList>
            <person name="Suzuki S."/>
            <person name="Yamaguchi H."/>
            <person name="Nakajima N."/>
            <person name="Kawachi M."/>
        </authorList>
    </citation>
    <scope>NUCLEOTIDE SEQUENCE [LARGE SCALE GENOMIC DNA]</scope>
    <source>
        <strain evidence="4 5">NIES-35</strain>
    </source>
</reference>
<evidence type="ECO:0000313" key="5">
    <source>
        <dbReference type="Proteomes" id="UP000247498"/>
    </source>
</evidence>
<evidence type="ECO:0000256" key="1">
    <source>
        <dbReference type="ARBA" id="ARBA00022737"/>
    </source>
</evidence>
<evidence type="ECO:0000256" key="2">
    <source>
        <dbReference type="ARBA" id="ARBA00022803"/>
    </source>
</evidence>
<keyword evidence="2" id="KW-0802">TPR repeat</keyword>
<feature type="region of interest" description="Disordered" evidence="3">
    <location>
        <begin position="810"/>
        <end position="854"/>
    </location>
</feature>
<comment type="caution">
    <text evidence="4">The sequence shown here is derived from an EMBL/GenBank/DDBJ whole genome shotgun (WGS) entry which is preliminary data.</text>
</comment>
<dbReference type="InParanoid" id="A0A2V0NNY5"/>
<protein>
    <submittedName>
        <fullName evidence="4">Uncharacterized protein</fullName>
    </submittedName>
</protein>
<keyword evidence="5" id="KW-1185">Reference proteome</keyword>
<evidence type="ECO:0000313" key="4">
    <source>
        <dbReference type="EMBL" id="GBF88222.1"/>
    </source>
</evidence>
<dbReference type="SUPFAM" id="SSF48452">
    <property type="entry name" value="TPR-like"/>
    <property type="match status" value="1"/>
</dbReference>
<sequence length="854" mass="92451">MRMGVQRIDPGAMSAVLVGQMIKTGFVSENGARSADGTFDVTKWLQNHVAVIRAAGAPLEKRLDAAHDIRLVARSAKFQCTGSGAVPALATLLLADFPADGDLPASRTDADAVRTIQIEGKPLIKNKSLRRAAAEALCQLSEFPACVEEMAAEGMFSDDGLGRLLKALLPRVDWRQPIREWMTGRDQTYILADRLCLLCANAVAHAKGDAFAWASEEAALLLFRHMLSPQDLVDAVAAPLWTAFERNAKERKEKALDQNPAMRAFLARKQPRAVSGPDDRGALLADGREGNGALGPAPLHGDLAEDSSEGEEETPRLKAEFEGSKEIEAQEEREAQSVMRAIAAERAYWEADPTSDAADEQSEPEFTQPYDRTRYRFHLDALNLLDRMVAKMDPGKRDRVFLDLARNGAIAKLLGFMQATPMGLQSGTAPLVLMRQVYTDYAVAEAPALRAPLLADARRATELRQAGNEHFSSGQLQEAVLRYCSALRLDSSDAAALNNLALCWTKMGHLARARRAAEDCLMLDPANAKAWARYGDCFAAARRPQLAQLCYKQAGALGARKDELEPRLNAAIEGLKGHPAWDPAKIPEAYYETARYCSWLQVPAQLLMDQLESARISGEGTMAPWPPQLRGVLHSSKHIASAWIKPRINLAASARAGDAQLRALPPASMEAWVMSWSDTPLMSRETGLVRCLIAICCPTADTEEAKNFSVHFLGVPRAKQVVAAFRAAVNNPKFGAAGGRRVPSSVCLAHRMAPWADEIVRDLRACGVDSVIVETEAEAKRACVENWTRSDGFNNRGHHQIERLRRLTAASRGGASGGGGGGGSRGGSSGGGGAEGERGKAASKKAPPRRKTRG</sequence>